<name>A0A4Y2C5F2_ARAVE</name>
<feature type="non-terminal residue" evidence="1">
    <location>
        <position position="59"/>
    </location>
</feature>
<evidence type="ECO:0000313" key="2">
    <source>
        <dbReference type="Proteomes" id="UP000499080"/>
    </source>
</evidence>
<accession>A0A4Y2C5F2</accession>
<protein>
    <submittedName>
        <fullName evidence="1">Uncharacterized protein</fullName>
    </submittedName>
</protein>
<keyword evidence="2" id="KW-1185">Reference proteome</keyword>
<sequence>MGKEQNLLKPLIITCQSPMEGGGRGERRTTIEYVPTANPFAFTEKQTRFGPPLFVNGEM</sequence>
<dbReference type="AlphaFoldDB" id="A0A4Y2C5F2"/>
<reference evidence="1 2" key="1">
    <citation type="journal article" date="2019" name="Sci. Rep.">
        <title>Orb-weaving spider Araneus ventricosus genome elucidates the spidroin gene catalogue.</title>
        <authorList>
            <person name="Kono N."/>
            <person name="Nakamura H."/>
            <person name="Ohtoshi R."/>
            <person name="Moran D.A.P."/>
            <person name="Shinohara A."/>
            <person name="Yoshida Y."/>
            <person name="Fujiwara M."/>
            <person name="Mori M."/>
            <person name="Tomita M."/>
            <person name="Arakawa K."/>
        </authorList>
    </citation>
    <scope>NUCLEOTIDE SEQUENCE [LARGE SCALE GENOMIC DNA]</scope>
</reference>
<gene>
    <name evidence="1" type="ORF">AVEN_208583_1</name>
</gene>
<dbReference type="EMBL" id="BGPR01085487">
    <property type="protein sequence ID" value="GBL99612.1"/>
    <property type="molecule type" value="Genomic_DNA"/>
</dbReference>
<organism evidence="1 2">
    <name type="scientific">Araneus ventricosus</name>
    <name type="common">Orbweaver spider</name>
    <name type="synonym">Epeira ventricosa</name>
    <dbReference type="NCBI Taxonomy" id="182803"/>
    <lineage>
        <taxon>Eukaryota</taxon>
        <taxon>Metazoa</taxon>
        <taxon>Ecdysozoa</taxon>
        <taxon>Arthropoda</taxon>
        <taxon>Chelicerata</taxon>
        <taxon>Arachnida</taxon>
        <taxon>Araneae</taxon>
        <taxon>Araneomorphae</taxon>
        <taxon>Entelegynae</taxon>
        <taxon>Araneoidea</taxon>
        <taxon>Araneidae</taxon>
        <taxon>Araneus</taxon>
    </lineage>
</organism>
<proteinExistence type="predicted"/>
<comment type="caution">
    <text evidence="1">The sequence shown here is derived from an EMBL/GenBank/DDBJ whole genome shotgun (WGS) entry which is preliminary data.</text>
</comment>
<dbReference type="Proteomes" id="UP000499080">
    <property type="component" value="Unassembled WGS sequence"/>
</dbReference>
<evidence type="ECO:0000313" key="1">
    <source>
        <dbReference type="EMBL" id="GBL99612.1"/>
    </source>
</evidence>